<dbReference type="PANTHER" id="PTHR43023">
    <property type="entry name" value="PROTEIN TRIGALACTOSYLDIACYLGLYCEROL 3, CHLOROPLASTIC"/>
    <property type="match status" value="1"/>
</dbReference>
<dbReference type="PANTHER" id="PTHR43023:SF3">
    <property type="entry name" value="PROTEIN TRIGALACTOSYLDIACYLGLYCEROL 3, CHLOROPLASTIC"/>
    <property type="match status" value="1"/>
</dbReference>
<dbReference type="PROSITE" id="PS50893">
    <property type="entry name" value="ABC_TRANSPORTER_2"/>
    <property type="match status" value="1"/>
</dbReference>
<dbReference type="GO" id="GO:0005524">
    <property type="term" value="F:ATP binding"/>
    <property type="evidence" value="ECO:0007669"/>
    <property type="project" value="UniProtKB-KW"/>
</dbReference>
<keyword evidence="2" id="KW-0547">Nucleotide-binding</keyword>
<dbReference type="InterPro" id="IPR027417">
    <property type="entry name" value="P-loop_NTPase"/>
</dbReference>
<proteinExistence type="predicted"/>
<dbReference type="SMART" id="SM00382">
    <property type="entry name" value="AAA"/>
    <property type="match status" value="1"/>
</dbReference>
<dbReference type="InterPro" id="IPR003439">
    <property type="entry name" value="ABC_transporter-like_ATP-bd"/>
</dbReference>
<dbReference type="SUPFAM" id="SSF52540">
    <property type="entry name" value="P-loop containing nucleoside triphosphate hydrolases"/>
    <property type="match status" value="1"/>
</dbReference>
<keyword evidence="3 5" id="KW-0067">ATP-binding</keyword>
<evidence type="ECO:0000256" key="3">
    <source>
        <dbReference type="ARBA" id="ARBA00022840"/>
    </source>
</evidence>
<dbReference type="EMBL" id="UPXZ01000003">
    <property type="protein sequence ID" value="VBB43089.1"/>
    <property type="molecule type" value="Genomic_DNA"/>
</dbReference>
<name>A0A653A4U6_9BACT</name>
<evidence type="ECO:0000256" key="1">
    <source>
        <dbReference type="ARBA" id="ARBA00022448"/>
    </source>
</evidence>
<dbReference type="InterPro" id="IPR017871">
    <property type="entry name" value="ABC_transporter-like_CS"/>
</dbReference>
<keyword evidence="1" id="KW-0813">Transport</keyword>
<evidence type="ECO:0000259" key="4">
    <source>
        <dbReference type="PROSITE" id="PS50893"/>
    </source>
</evidence>
<evidence type="ECO:0000256" key="2">
    <source>
        <dbReference type="ARBA" id="ARBA00022741"/>
    </source>
</evidence>
<protein>
    <submittedName>
        <fullName evidence="5">ABC transporter, ATP-binding protein</fullName>
    </submittedName>
</protein>
<dbReference type="Gene3D" id="3.40.50.300">
    <property type="entry name" value="P-loop containing nucleotide triphosphate hydrolases"/>
    <property type="match status" value="1"/>
</dbReference>
<organism evidence="5">
    <name type="scientific">uncultured Paludibacter sp</name>
    <dbReference type="NCBI Taxonomy" id="497635"/>
    <lineage>
        <taxon>Bacteria</taxon>
        <taxon>Pseudomonadati</taxon>
        <taxon>Bacteroidota</taxon>
        <taxon>Bacteroidia</taxon>
        <taxon>Bacteroidales</taxon>
        <taxon>Paludibacteraceae</taxon>
        <taxon>Paludibacter</taxon>
        <taxon>environmental samples</taxon>
    </lineage>
</organism>
<dbReference type="InterPro" id="IPR003593">
    <property type="entry name" value="AAA+_ATPase"/>
</dbReference>
<dbReference type="GO" id="GO:0016887">
    <property type="term" value="F:ATP hydrolysis activity"/>
    <property type="evidence" value="ECO:0007669"/>
    <property type="project" value="InterPro"/>
</dbReference>
<feature type="domain" description="ABC transporter" evidence="4">
    <location>
        <begin position="7"/>
        <end position="244"/>
    </location>
</feature>
<gene>
    <name evidence="5" type="ORF">TRIP_D110016</name>
</gene>
<dbReference type="PROSITE" id="PS00211">
    <property type="entry name" value="ABC_TRANSPORTER_1"/>
    <property type="match status" value="1"/>
</dbReference>
<accession>A0A653A4U6</accession>
<dbReference type="Pfam" id="PF00005">
    <property type="entry name" value="ABC_tran"/>
    <property type="match status" value="1"/>
</dbReference>
<dbReference type="AlphaFoldDB" id="A0A653A4U6"/>
<evidence type="ECO:0000313" key="5">
    <source>
        <dbReference type="EMBL" id="VBB43089.1"/>
    </source>
</evidence>
<sequence>MEQETIIKVRNLKKAFGEKEILKGVDLDLFQGENLGILGKSGTGKSVLTKCIVRLLDPDEGEINVFGQDMITISDNELNEIRKRVGYLFQGGALYDSMSVRENLEFPIRRTQMSKDKHEVQHLIEQALKSVRLLDAIDKMPAELSGGMKKRIGLARTLILKPEIILYDEPTTGLDSVTSGEISELILQVQEEYNASSIIITHDMKCAKVTTNKIKILKDGYFYAEGTYDELSSSKDKEIKAYFL</sequence>
<reference evidence="5" key="1">
    <citation type="submission" date="2018-07" db="EMBL/GenBank/DDBJ databases">
        <authorList>
            <consortium name="Genoscope - CEA"/>
            <person name="William W."/>
        </authorList>
    </citation>
    <scope>NUCLEOTIDE SEQUENCE</scope>
    <source>
        <strain evidence="5">IK1</strain>
    </source>
</reference>